<dbReference type="InParanoid" id="A0A316VCT0"/>
<dbReference type="PANTHER" id="PTHR13194:SF18">
    <property type="entry name" value="COMPLEX I INTERMEDIATE-ASSOCIATED PROTEIN 30, MITOCHONDRIAL"/>
    <property type="match status" value="1"/>
</dbReference>
<feature type="domain" description="NADH:ubiquinone oxidoreductase intermediate-associated protein 30" evidence="2">
    <location>
        <begin position="46"/>
        <end position="131"/>
    </location>
</feature>
<gene>
    <name evidence="3" type="ORF">FA14DRAFT_40396</name>
</gene>
<evidence type="ECO:0000259" key="2">
    <source>
        <dbReference type="Pfam" id="PF08547"/>
    </source>
</evidence>
<dbReference type="GO" id="GO:0005739">
    <property type="term" value="C:mitochondrion"/>
    <property type="evidence" value="ECO:0007669"/>
    <property type="project" value="TreeGrafter"/>
</dbReference>
<dbReference type="GO" id="GO:0010257">
    <property type="term" value="P:NADH dehydrogenase complex assembly"/>
    <property type="evidence" value="ECO:0007669"/>
    <property type="project" value="TreeGrafter"/>
</dbReference>
<dbReference type="STRING" id="1280837.A0A316VCT0"/>
<dbReference type="GeneID" id="37024086"/>
<dbReference type="AlphaFoldDB" id="A0A316VCT0"/>
<reference evidence="3 4" key="1">
    <citation type="journal article" date="2018" name="Mol. Biol. Evol.">
        <title>Broad Genomic Sampling Reveals a Smut Pathogenic Ancestry of the Fungal Clade Ustilaginomycotina.</title>
        <authorList>
            <person name="Kijpornyongpan T."/>
            <person name="Mondo S.J."/>
            <person name="Barry K."/>
            <person name="Sandor L."/>
            <person name="Lee J."/>
            <person name="Lipzen A."/>
            <person name="Pangilinan J."/>
            <person name="LaButti K."/>
            <person name="Hainaut M."/>
            <person name="Henrissat B."/>
            <person name="Grigoriev I.V."/>
            <person name="Spatafora J.W."/>
            <person name="Aime M.C."/>
        </authorList>
    </citation>
    <scope>NUCLEOTIDE SEQUENCE [LARGE SCALE GENOMIC DNA]</scope>
    <source>
        <strain evidence="3 4">MCA 3882</strain>
    </source>
</reference>
<dbReference type="InterPro" id="IPR039131">
    <property type="entry name" value="NDUFAF1"/>
</dbReference>
<evidence type="ECO:0000313" key="3">
    <source>
        <dbReference type="EMBL" id="PWN35346.1"/>
    </source>
</evidence>
<feature type="domain" description="NADH:ubiquinone oxidoreductase intermediate-associated protein 30" evidence="2">
    <location>
        <begin position="177"/>
        <end position="251"/>
    </location>
</feature>
<dbReference type="PANTHER" id="PTHR13194">
    <property type="entry name" value="COMPLEX I INTERMEDIATE-ASSOCIATED PROTEIN 30"/>
    <property type="match status" value="1"/>
</dbReference>
<keyword evidence="4" id="KW-1185">Reference proteome</keyword>
<name>A0A316VCT0_9BASI</name>
<organism evidence="3 4">
    <name type="scientific">Meira miltonrushii</name>
    <dbReference type="NCBI Taxonomy" id="1280837"/>
    <lineage>
        <taxon>Eukaryota</taxon>
        <taxon>Fungi</taxon>
        <taxon>Dikarya</taxon>
        <taxon>Basidiomycota</taxon>
        <taxon>Ustilaginomycotina</taxon>
        <taxon>Exobasidiomycetes</taxon>
        <taxon>Exobasidiales</taxon>
        <taxon>Brachybasidiaceae</taxon>
        <taxon>Meira</taxon>
    </lineage>
</organism>
<dbReference type="Pfam" id="PF08547">
    <property type="entry name" value="CIA30"/>
    <property type="match status" value="2"/>
</dbReference>
<dbReference type="OrthoDB" id="42561at2759"/>
<protein>
    <recommendedName>
        <fullName evidence="2">NADH:ubiquinone oxidoreductase intermediate-associated protein 30 domain-containing protein</fullName>
    </recommendedName>
</protein>
<dbReference type="EMBL" id="KZ819603">
    <property type="protein sequence ID" value="PWN35346.1"/>
    <property type="molecule type" value="Genomic_DNA"/>
</dbReference>
<dbReference type="GO" id="GO:0006120">
    <property type="term" value="P:mitochondrial electron transport, NADH to ubiquinone"/>
    <property type="evidence" value="ECO:0007669"/>
    <property type="project" value="TreeGrafter"/>
</dbReference>
<evidence type="ECO:0000313" key="4">
    <source>
        <dbReference type="Proteomes" id="UP000245771"/>
    </source>
</evidence>
<dbReference type="RefSeq" id="XP_025355648.1">
    <property type="nucleotide sequence ID" value="XM_025502305.1"/>
</dbReference>
<accession>A0A316VCT0</accession>
<dbReference type="InterPro" id="IPR013857">
    <property type="entry name" value="NADH-UbQ_OxRdtase-assoc_prot30"/>
</dbReference>
<dbReference type="GO" id="GO:0051082">
    <property type="term" value="F:unfolded protein binding"/>
    <property type="evidence" value="ECO:0007669"/>
    <property type="project" value="TreeGrafter"/>
</dbReference>
<dbReference type="Proteomes" id="UP000245771">
    <property type="component" value="Unassembled WGS sequence"/>
</dbReference>
<feature type="region of interest" description="Disordered" evidence="1">
    <location>
        <begin position="258"/>
        <end position="296"/>
    </location>
</feature>
<proteinExistence type="predicted"/>
<sequence>MSFGKNFSSALYRSIDQAKHSIASAIRMDVLPPTSASYGRTPIYSLTSARDVEQLATGSDADMGGASKMQLGLDSEEGKGRFYGTLSTEVPANAKLERSGYAAFRNRTRATLFGAQTWDATMHPYLRLRVRNRLAGPPSGEVSNNIAAKVRSAHTTPSIQRASAYTRAVHALGLDRANAPGPKYFVNIQTDGPVTSDLFQHRLLLDERKGNAWQDVIIPLTDFVLMNTGEVAPSQIGMMREKLRTIGVSVVLESPSLDNLKPAKTDNSRGSAPDALRSQTSSEEGENEGAPQVAKGSRRGLKYNFDLGIEHIEAISDDALIEEGITIEQH</sequence>
<evidence type="ECO:0000256" key="1">
    <source>
        <dbReference type="SAM" id="MobiDB-lite"/>
    </source>
</evidence>